<evidence type="ECO:0000313" key="3">
    <source>
        <dbReference type="Proteomes" id="UP001320420"/>
    </source>
</evidence>
<evidence type="ECO:0000256" key="1">
    <source>
        <dbReference type="SAM" id="MobiDB-lite"/>
    </source>
</evidence>
<dbReference type="EMBL" id="JAKJXP020000019">
    <property type="protein sequence ID" value="KAK7754657.1"/>
    <property type="molecule type" value="Genomic_DNA"/>
</dbReference>
<reference evidence="2 3" key="1">
    <citation type="submission" date="2024-02" db="EMBL/GenBank/DDBJ databases">
        <title>De novo assembly and annotation of 12 fungi associated with fruit tree decline syndrome in Ontario, Canada.</title>
        <authorList>
            <person name="Sulman M."/>
            <person name="Ellouze W."/>
            <person name="Ilyukhin E."/>
        </authorList>
    </citation>
    <scope>NUCLEOTIDE SEQUENCE [LARGE SCALE GENOMIC DNA]</scope>
    <source>
        <strain evidence="2 3">M11/M66-122</strain>
    </source>
</reference>
<name>A0AAN9UWQ4_9PEZI</name>
<protein>
    <submittedName>
        <fullName evidence="2">Uncharacterized protein</fullName>
    </submittedName>
</protein>
<evidence type="ECO:0000313" key="2">
    <source>
        <dbReference type="EMBL" id="KAK7754657.1"/>
    </source>
</evidence>
<gene>
    <name evidence="2" type="ORF">SLS62_003441</name>
</gene>
<dbReference type="Proteomes" id="UP001320420">
    <property type="component" value="Unassembled WGS sequence"/>
</dbReference>
<dbReference type="AlphaFoldDB" id="A0AAN9UWQ4"/>
<sequence length="88" mass="9955">MCFMVDKMIYCSDPRCTNVVSRRPRSMLCPEARASADKRLGACRAGINSYPSPPSRGTVPCTEHRQQKQQEQKQNETQQNPGGQQQQQ</sequence>
<keyword evidence="3" id="KW-1185">Reference proteome</keyword>
<accession>A0AAN9UWQ4</accession>
<feature type="region of interest" description="Disordered" evidence="1">
    <location>
        <begin position="45"/>
        <end position="88"/>
    </location>
</feature>
<proteinExistence type="predicted"/>
<feature type="compositionally biased region" description="Basic and acidic residues" evidence="1">
    <location>
        <begin position="62"/>
        <end position="74"/>
    </location>
</feature>
<feature type="compositionally biased region" description="Low complexity" evidence="1">
    <location>
        <begin position="75"/>
        <end position="88"/>
    </location>
</feature>
<organism evidence="2 3">
    <name type="scientific">Diatrype stigma</name>
    <dbReference type="NCBI Taxonomy" id="117547"/>
    <lineage>
        <taxon>Eukaryota</taxon>
        <taxon>Fungi</taxon>
        <taxon>Dikarya</taxon>
        <taxon>Ascomycota</taxon>
        <taxon>Pezizomycotina</taxon>
        <taxon>Sordariomycetes</taxon>
        <taxon>Xylariomycetidae</taxon>
        <taxon>Xylariales</taxon>
        <taxon>Diatrypaceae</taxon>
        <taxon>Diatrype</taxon>
    </lineage>
</organism>
<comment type="caution">
    <text evidence="2">The sequence shown here is derived from an EMBL/GenBank/DDBJ whole genome shotgun (WGS) entry which is preliminary data.</text>
</comment>